<evidence type="ECO:0000256" key="1">
    <source>
        <dbReference type="ARBA" id="ARBA00001946"/>
    </source>
</evidence>
<proteinExistence type="predicted"/>
<gene>
    <name evidence="8" type="ORF">DCO61_08310</name>
    <name evidence="9" type="ORF">LS64_009770</name>
</gene>
<evidence type="ECO:0000313" key="11">
    <source>
        <dbReference type="Proteomes" id="UP000477070"/>
    </source>
</evidence>
<dbReference type="InterPro" id="IPR036390">
    <property type="entry name" value="WH_DNA-bd_sf"/>
</dbReference>
<evidence type="ECO:0000256" key="6">
    <source>
        <dbReference type="PROSITE-ProRule" id="PRU00169"/>
    </source>
</evidence>
<accession>A0A347VNQ2</accession>
<comment type="cofactor">
    <cofactor evidence="1">
        <name>Mg(2+)</name>
        <dbReference type="ChEBI" id="CHEBI:18420"/>
    </cofactor>
</comment>
<dbReference type="SMART" id="SM00448">
    <property type="entry name" value="REC"/>
    <property type="match status" value="1"/>
</dbReference>
<keyword evidence="5" id="KW-0902">Two-component regulatory system</keyword>
<dbReference type="InterPro" id="IPR011006">
    <property type="entry name" value="CheY-like_superfamily"/>
</dbReference>
<dbReference type="InterPro" id="IPR001789">
    <property type="entry name" value="Sig_transdc_resp-reg_receiver"/>
</dbReference>
<reference evidence="9 10" key="2">
    <citation type="journal article" date="2016" name="Infect. Immun.">
        <title>Helicobacter saguini, a Novel Helicobacter Isolated from Cotton-Top Tamarins with Ulcerative Colitis, Has Proinflammatory Properties and Induces Typhlocolitis and Dysplasia in Gnotobiotic IL-10-/- Mice.</title>
        <authorList>
            <person name="Shen Z."/>
            <person name="Mannion A."/>
            <person name="Whary M.T."/>
            <person name="Muthupalani S."/>
            <person name="Sheh A."/>
            <person name="Feng Y."/>
            <person name="Gong G."/>
            <person name="Vandamme P."/>
            <person name="Holcombe H.R."/>
            <person name="Paster B.J."/>
            <person name="Fox J.G."/>
        </authorList>
    </citation>
    <scope>NUCLEOTIDE SEQUENCE [LARGE SCALE GENOMIC DNA]</scope>
    <source>
        <strain evidence="9 10">MIT 97-6194</strain>
    </source>
</reference>
<dbReference type="InterPro" id="IPR036388">
    <property type="entry name" value="WH-like_DNA-bd_sf"/>
</dbReference>
<evidence type="ECO:0000313" key="9">
    <source>
        <dbReference type="EMBL" id="TLD92702.1"/>
    </source>
</evidence>
<evidence type="ECO:0000256" key="5">
    <source>
        <dbReference type="ARBA" id="ARBA00023012"/>
    </source>
</evidence>
<dbReference type="Pfam" id="PF00072">
    <property type="entry name" value="Response_reg"/>
    <property type="match status" value="1"/>
</dbReference>
<name>A0A347VNQ2_9HELI</name>
<dbReference type="Gene3D" id="1.10.10.10">
    <property type="entry name" value="Winged helix-like DNA-binding domain superfamily/Winged helix DNA-binding domain"/>
    <property type="match status" value="1"/>
</dbReference>
<dbReference type="EMBL" id="JRMP02000018">
    <property type="protein sequence ID" value="TLD92702.1"/>
    <property type="molecule type" value="Genomic_DNA"/>
</dbReference>
<dbReference type="Gene3D" id="3.40.50.2300">
    <property type="match status" value="1"/>
</dbReference>
<dbReference type="PANTHER" id="PTHR44591:SF14">
    <property type="entry name" value="PROTEIN PILG"/>
    <property type="match status" value="1"/>
</dbReference>
<dbReference type="PANTHER" id="PTHR44591">
    <property type="entry name" value="STRESS RESPONSE REGULATOR PROTEIN 1"/>
    <property type="match status" value="1"/>
</dbReference>
<dbReference type="Pfam" id="PF05732">
    <property type="entry name" value="RepL"/>
    <property type="match status" value="1"/>
</dbReference>
<keyword evidence="10" id="KW-1185">Reference proteome</keyword>
<keyword evidence="4" id="KW-0283">Flagellar rotation</keyword>
<protein>
    <submittedName>
        <fullName evidence="9">Response regulator</fullName>
    </submittedName>
</protein>
<dbReference type="InterPro" id="IPR050595">
    <property type="entry name" value="Bact_response_regulator"/>
</dbReference>
<dbReference type="PROSITE" id="PS50110">
    <property type="entry name" value="RESPONSE_REGULATORY"/>
    <property type="match status" value="1"/>
</dbReference>
<dbReference type="GO" id="GO:0006276">
    <property type="term" value="P:plasmid maintenance"/>
    <property type="evidence" value="ECO:0007669"/>
    <property type="project" value="InterPro"/>
</dbReference>
<dbReference type="InterPro" id="IPR008813">
    <property type="entry name" value="Plasmid_replication_RepL"/>
</dbReference>
<keyword evidence="3 6" id="KW-0597">Phosphoprotein</keyword>
<feature type="domain" description="Response regulatory" evidence="7">
    <location>
        <begin position="10"/>
        <end position="126"/>
    </location>
</feature>
<dbReference type="GO" id="GO:0006260">
    <property type="term" value="P:DNA replication"/>
    <property type="evidence" value="ECO:0007669"/>
    <property type="project" value="InterPro"/>
</dbReference>
<dbReference type="SUPFAM" id="SSF52172">
    <property type="entry name" value="CheY-like"/>
    <property type="match status" value="1"/>
</dbReference>
<evidence type="ECO:0000313" key="8">
    <source>
        <dbReference type="EMBL" id="MWV70000.1"/>
    </source>
</evidence>
<dbReference type="GO" id="GO:0006935">
    <property type="term" value="P:chemotaxis"/>
    <property type="evidence" value="ECO:0007669"/>
    <property type="project" value="UniProtKB-KW"/>
</dbReference>
<sequence length="215" mass="24709">MGVDFLKKLSVLYIEDEDSSRELLSEILRDFVGEIDSAVDGQDGFDKFKKKTYDIVISDILMPRMDGLEFVRNVREGDFNADVPLILATAFTETKYLLDSIKLKCDGYILKPIDLDELLETMKKAYLPRLHSKNLEVQNRLLKTLSEFYGGKKIEIIQYLIENCDNEQIYHGSIENIADSLDISRQTIAKAFSELSEAGLIKKIKNKTYKLCEYK</sequence>
<comment type="caution">
    <text evidence="9">The sequence shown here is derived from an EMBL/GenBank/DDBJ whole genome shotgun (WGS) entry which is preliminary data.</text>
</comment>
<dbReference type="GO" id="GO:0097588">
    <property type="term" value="P:archaeal or bacterial-type flagellum-dependent cell motility"/>
    <property type="evidence" value="ECO:0007669"/>
    <property type="project" value="UniProtKB-KW"/>
</dbReference>
<evidence type="ECO:0000259" key="7">
    <source>
        <dbReference type="PROSITE" id="PS50110"/>
    </source>
</evidence>
<evidence type="ECO:0000313" key="10">
    <source>
        <dbReference type="Proteomes" id="UP000029714"/>
    </source>
</evidence>
<evidence type="ECO:0000256" key="3">
    <source>
        <dbReference type="ARBA" id="ARBA00022553"/>
    </source>
</evidence>
<evidence type="ECO:0000256" key="2">
    <source>
        <dbReference type="ARBA" id="ARBA00022500"/>
    </source>
</evidence>
<dbReference type="Proteomes" id="UP000029714">
    <property type="component" value="Unassembled WGS sequence"/>
</dbReference>
<dbReference type="SUPFAM" id="SSF46785">
    <property type="entry name" value="Winged helix' DNA-binding domain"/>
    <property type="match status" value="1"/>
</dbReference>
<feature type="modified residue" description="4-aspartylphosphate" evidence="6">
    <location>
        <position position="59"/>
    </location>
</feature>
<dbReference type="GO" id="GO:0000160">
    <property type="term" value="P:phosphorelay signal transduction system"/>
    <property type="evidence" value="ECO:0007669"/>
    <property type="project" value="UniProtKB-KW"/>
</dbReference>
<dbReference type="STRING" id="1548018.LS64_08855"/>
<reference evidence="9 10" key="1">
    <citation type="journal article" date="2014" name="Genome Announc.">
        <title>Draft genome sequences of eight enterohepatic helicobacter species isolated from both laboratory and wild rodents.</title>
        <authorList>
            <person name="Sheh A."/>
            <person name="Shen Z."/>
            <person name="Fox J.G."/>
        </authorList>
    </citation>
    <scope>NUCLEOTIDE SEQUENCE [LARGE SCALE GENOMIC DNA]</scope>
    <source>
        <strain evidence="9 10">MIT 97-6194</strain>
    </source>
</reference>
<dbReference type="Proteomes" id="UP000477070">
    <property type="component" value="Unassembled WGS sequence"/>
</dbReference>
<organism evidence="9 10">
    <name type="scientific">Helicobacter saguini</name>
    <dbReference type="NCBI Taxonomy" id="1548018"/>
    <lineage>
        <taxon>Bacteria</taxon>
        <taxon>Pseudomonadati</taxon>
        <taxon>Campylobacterota</taxon>
        <taxon>Epsilonproteobacteria</taxon>
        <taxon>Campylobacterales</taxon>
        <taxon>Helicobacteraceae</taxon>
        <taxon>Helicobacter</taxon>
    </lineage>
</organism>
<dbReference type="OrthoDB" id="5514345at2"/>
<evidence type="ECO:0000256" key="4">
    <source>
        <dbReference type="ARBA" id="ARBA00022779"/>
    </source>
</evidence>
<reference evidence="9" key="3">
    <citation type="submission" date="2018-04" db="EMBL/GenBank/DDBJ databases">
        <authorList>
            <person name="Sheh A."/>
            <person name="Shen Z."/>
            <person name="Mannion A.J."/>
            <person name="Fox J.G."/>
        </authorList>
    </citation>
    <scope>NUCLEOTIDE SEQUENCE</scope>
    <source>
        <strain evidence="9">MIT 97-6194</strain>
    </source>
</reference>
<dbReference type="AlphaFoldDB" id="A0A347VNQ2"/>
<dbReference type="EMBL" id="QBIU01000001">
    <property type="protein sequence ID" value="MWV70000.1"/>
    <property type="molecule type" value="Genomic_DNA"/>
</dbReference>
<keyword evidence="2" id="KW-0145">Chemotaxis</keyword>
<reference evidence="8 11" key="4">
    <citation type="submission" date="2019-12" db="EMBL/GenBank/DDBJ databases">
        <title>Multi-Generational Helicobacter saguini Isolates.</title>
        <authorList>
            <person name="Mannion A."/>
            <person name="Shen Z."/>
            <person name="Fox J.G."/>
        </authorList>
    </citation>
    <scope>NUCLEOTIDE SEQUENCE [LARGE SCALE GENOMIC DNA]</scope>
    <source>
        <strain evidence="8">16-048</strain>
        <strain evidence="11">16-048 (F4)</strain>
    </source>
</reference>